<name>A0A1C3XV68_9BRAD</name>
<evidence type="ECO:0000313" key="3">
    <source>
        <dbReference type="Proteomes" id="UP000199184"/>
    </source>
</evidence>
<reference evidence="3" key="1">
    <citation type="submission" date="2016-08" db="EMBL/GenBank/DDBJ databases">
        <authorList>
            <person name="Varghese N."/>
            <person name="Submissions Spin"/>
        </authorList>
    </citation>
    <scope>NUCLEOTIDE SEQUENCE [LARGE SCALE GENOMIC DNA]</scope>
    <source>
        <strain evidence="3">ERR11</strain>
    </source>
</reference>
<gene>
    <name evidence="2" type="ORF">GA0061098_10616</name>
</gene>
<dbReference type="EMBL" id="FMAI01000061">
    <property type="protein sequence ID" value="SCB55926.1"/>
    <property type="molecule type" value="Genomic_DNA"/>
</dbReference>
<evidence type="ECO:0000313" key="2">
    <source>
        <dbReference type="EMBL" id="SCB55926.1"/>
    </source>
</evidence>
<sequence>MAMRVEIKRVIHAATPGTSQQLYSTLLALGELLSNALDRIDELEKKANGQTADKR</sequence>
<dbReference type="AlphaFoldDB" id="A0A1C3XV68"/>
<feature type="coiled-coil region" evidence="1">
    <location>
        <begin position="26"/>
        <end position="53"/>
    </location>
</feature>
<accession>A0A1C3XV68</accession>
<evidence type="ECO:0000256" key="1">
    <source>
        <dbReference type="SAM" id="Coils"/>
    </source>
</evidence>
<keyword evidence="3" id="KW-1185">Reference proteome</keyword>
<keyword evidence="1" id="KW-0175">Coiled coil</keyword>
<protein>
    <submittedName>
        <fullName evidence="2">Uncharacterized protein</fullName>
    </submittedName>
</protein>
<dbReference type="Proteomes" id="UP000199184">
    <property type="component" value="Unassembled WGS sequence"/>
</dbReference>
<proteinExistence type="predicted"/>
<organism evidence="2 3">
    <name type="scientific">Bradyrhizobium shewense</name>
    <dbReference type="NCBI Taxonomy" id="1761772"/>
    <lineage>
        <taxon>Bacteria</taxon>
        <taxon>Pseudomonadati</taxon>
        <taxon>Pseudomonadota</taxon>
        <taxon>Alphaproteobacteria</taxon>
        <taxon>Hyphomicrobiales</taxon>
        <taxon>Nitrobacteraceae</taxon>
        <taxon>Bradyrhizobium</taxon>
    </lineage>
</organism>